<dbReference type="EMBL" id="GG672752">
    <property type="protein sequence ID" value="EER16758.1"/>
    <property type="molecule type" value="Genomic_DNA"/>
</dbReference>
<dbReference type="AlphaFoldDB" id="C5KFK9"/>
<accession>C5KFK9</accession>
<organism evidence="2">
    <name type="scientific">Perkinsus marinus (strain ATCC 50983 / TXsc)</name>
    <dbReference type="NCBI Taxonomy" id="423536"/>
    <lineage>
        <taxon>Eukaryota</taxon>
        <taxon>Sar</taxon>
        <taxon>Alveolata</taxon>
        <taxon>Perkinsozoa</taxon>
        <taxon>Perkinsea</taxon>
        <taxon>Perkinsida</taxon>
        <taxon>Perkinsidae</taxon>
        <taxon>Perkinsus</taxon>
    </lineage>
</organism>
<evidence type="ECO:0000313" key="2">
    <source>
        <dbReference type="Proteomes" id="UP000007800"/>
    </source>
</evidence>
<dbReference type="InParanoid" id="C5KFK9"/>
<dbReference type="GeneID" id="9063868"/>
<sequence>MEGIPVQLGGDGDDDVEITRLVEFPLRSLVMHEEVCSGLWPSSRHITQNANDINNAQTVTLGLRDEGAELTYSISMNSINEFDIGPRFDPRILCALVSPYVSGTTETGGKQYTEVTARHHLRQRLAVAGQLTMSYARDPRLDKFTNTLAVPTAFEMISGALWICFIRSGFGENNRMLRKDW</sequence>
<keyword evidence="2" id="KW-1185">Reference proteome</keyword>
<name>C5KFK9_PERM5</name>
<protein>
    <submittedName>
        <fullName evidence="1">Uncharacterized protein</fullName>
    </submittedName>
</protein>
<reference evidence="1 2" key="1">
    <citation type="submission" date="2008-07" db="EMBL/GenBank/DDBJ databases">
        <authorList>
            <person name="El-Sayed N."/>
            <person name="Caler E."/>
            <person name="Inman J."/>
            <person name="Amedeo P."/>
            <person name="Hass B."/>
            <person name="Wortman J."/>
        </authorList>
    </citation>
    <scope>NUCLEOTIDE SEQUENCE [LARGE SCALE GENOMIC DNA]</scope>
    <source>
        <strain evidence="2">ATCC 50983 / TXsc</strain>
    </source>
</reference>
<proteinExistence type="predicted"/>
<dbReference type="RefSeq" id="XP_002784962.1">
    <property type="nucleotide sequence ID" value="XM_002784916.1"/>
</dbReference>
<gene>
    <name evidence="1" type="ORF">Pmar_PMAR022608</name>
</gene>
<evidence type="ECO:0000313" key="1">
    <source>
        <dbReference type="EMBL" id="EER16758.1"/>
    </source>
</evidence>
<dbReference type="Proteomes" id="UP000007800">
    <property type="component" value="Unassembled WGS sequence"/>
</dbReference>